<dbReference type="GO" id="GO:0006096">
    <property type="term" value="P:glycolytic process"/>
    <property type="evidence" value="ECO:0007669"/>
    <property type="project" value="UniProtKB-UniPathway"/>
</dbReference>
<comment type="pathway">
    <text evidence="1">Carbohydrate degradation; glycolysis; pyruvate from D-glyceraldehyde 3-phosphate: step 1/5.</text>
</comment>
<dbReference type="PANTHER" id="PTHR10836">
    <property type="entry name" value="GLYCERALDEHYDE 3-PHOSPHATE DEHYDROGENASE"/>
    <property type="match status" value="1"/>
</dbReference>
<evidence type="ECO:0000259" key="12">
    <source>
        <dbReference type="SMART" id="SM00846"/>
    </source>
</evidence>
<dbReference type="PIRSF" id="PIRSF000149">
    <property type="entry name" value="GAP_DH"/>
    <property type="match status" value="1"/>
</dbReference>
<dbReference type="SUPFAM" id="SSF55347">
    <property type="entry name" value="Glyceraldehyde-3-phosphate dehydrogenase-like, C-terminal domain"/>
    <property type="match status" value="1"/>
</dbReference>
<dbReference type="InterPro" id="IPR020830">
    <property type="entry name" value="GlycerAld_3-P_DH_AS"/>
</dbReference>
<evidence type="ECO:0000256" key="5">
    <source>
        <dbReference type="ARBA" id="ARBA00023152"/>
    </source>
</evidence>
<dbReference type="Pfam" id="PF00044">
    <property type="entry name" value="Gp_dh_N"/>
    <property type="match status" value="1"/>
</dbReference>
<evidence type="ECO:0000256" key="4">
    <source>
        <dbReference type="ARBA" id="ARBA00023002"/>
    </source>
</evidence>
<feature type="binding site" evidence="8">
    <location>
        <position position="195"/>
    </location>
    <ligand>
        <name>D-glyceraldehyde 3-phosphate</name>
        <dbReference type="ChEBI" id="CHEBI:59776"/>
    </ligand>
</feature>
<dbReference type="FunFam" id="3.30.360.10:FF:000002">
    <property type="entry name" value="Glyceraldehyde-3-phosphate dehydrogenase"/>
    <property type="match status" value="1"/>
</dbReference>
<dbReference type="InterPro" id="IPR036291">
    <property type="entry name" value="NAD(P)-bd_dom_sf"/>
</dbReference>
<feature type="binding site" evidence="9">
    <location>
        <begin position="20"/>
        <end position="21"/>
    </location>
    <ligand>
        <name>NAD(+)</name>
        <dbReference type="ChEBI" id="CHEBI:57540"/>
    </ligand>
</feature>
<dbReference type="InterPro" id="IPR020828">
    <property type="entry name" value="GlycerAld_3-P_DH_NAD(P)-bd"/>
</dbReference>
<gene>
    <name evidence="13" type="ORF">BCR35DRAFT_288976</name>
</gene>
<evidence type="ECO:0000313" key="13">
    <source>
        <dbReference type="EMBL" id="ORY88416.1"/>
    </source>
</evidence>
<evidence type="ECO:0000256" key="1">
    <source>
        <dbReference type="ARBA" id="ARBA00004869"/>
    </source>
</evidence>
<feature type="binding site" evidence="8">
    <location>
        <position position="247"/>
    </location>
    <ligand>
        <name>D-glyceraldehyde 3-phosphate</name>
        <dbReference type="ChEBI" id="CHEBI:59776"/>
    </ligand>
</feature>
<protein>
    <submittedName>
        <fullName evidence="13">Putative glyceraldehyde 3-phosphate dehydrogenase</fullName>
    </submittedName>
</protein>
<dbReference type="InterPro" id="IPR020831">
    <property type="entry name" value="GlycerAld/Erythrose_P_DH"/>
</dbReference>
<keyword evidence="9" id="KW-0547">Nucleotide-binding</keyword>
<dbReference type="GO" id="GO:0005829">
    <property type="term" value="C:cytosol"/>
    <property type="evidence" value="ECO:0007669"/>
    <property type="project" value="TreeGrafter"/>
</dbReference>
<organism evidence="13 14">
    <name type="scientific">Leucosporidium creatinivorum</name>
    <dbReference type="NCBI Taxonomy" id="106004"/>
    <lineage>
        <taxon>Eukaryota</taxon>
        <taxon>Fungi</taxon>
        <taxon>Dikarya</taxon>
        <taxon>Basidiomycota</taxon>
        <taxon>Pucciniomycotina</taxon>
        <taxon>Microbotryomycetes</taxon>
        <taxon>Leucosporidiales</taxon>
        <taxon>Leucosporidium</taxon>
    </lineage>
</organism>
<feature type="binding site" evidence="8">
    <location>
        <begin position="164"/>
        <end position="166"/>
    </location>
    <ligand>
        <name>D-glyceraldehyde 3-phosphate</name>
        <dbReference type="ChEBI" id="CHEBI:59776"/>
    </ligand>
</feature>
<accession>A0A1Y2FY07</accession>
<dbReference type="CDD" id="cd18126">
    <property type="entry name" value="GAPDH_I_C"/>
    <property type="match status" value="1"/>
</dbReference>
<dbReference type="STRING" id="106004.A0A1Y2FY07"/>
<dbReference type="PRINTS" id="PR00078">
    <property type="entry name" value="G3PDHDRGNASE"/>
</dbReference>
<comment type="catalytic activity">
    <reaction evidence="6">
        <text>D-glyceraldehyde 3-phosphate + phosphate + NADP(+) = (2R)-3-phospho-glyceroyl phosphate + NADPH + H(+)</text>
        <dbReference type="Rhea" id="RHEA:10296"/>
        <dbReference type="ChEBI" id="CHEBI:15378"/>
        <dbReference type="ChEBI" id="CHEBI:43474"/>
        <dbReference type="ChEBI" id="CHEBI:57604"/>
        <dbReference type="ChEBI" id="CHEBI:57783"/>
        <dbReference type="ChEBI" id="CHEBI:58349"/>
        <dbReference type="ChEBI" id="CHEBI:59776"/>
        <dbReference type="EC" id="1.2.1.13"/>
    </reaction>
</comment>
<evidence type="ECO:0000256" key="10">
    <source>
        <dbReference type="PIRSR" id="PIRSR000149-4"/>
    </source>
</evidence>
<dbReference type="SMART" id="SM00846">
    <property type="entry name" value="Gp_dh_N"/>
    <property type="match status" value="1"/>
</dbReference>
<feature type="active site" description="Nucleophile" evidence="7">
    <location>
        <position position="165"/>
    </location>
</feature>
<keyword evidence="14" id="KW-1185">Reference proteome</keyword>
<evidence type="ECO:0000256" key="11">
    <source>
        <dbReference type="RuleBase" id="RU000397"/>
    </source>
</evidence>
<dbReference type="UniPathway" id="UPA00109">
    <property type="reaction ID" value="UER00184"/>
</dbReference>
<evidence type="ECO:0000256" key="7">
    <source>
        <dbReference type="PIRSR" id="PIRSR000149-1"/>
    </source>
</evidence>
<dbReference type="Proteomes" id="UP000193467">
    <property type="component" value="Unassembled WGS sequence"/>
</dbReference>
<dbReference type="Gene3D" id="3.30.360.10">
    <property type="entry name" value="Dihydrodipicolinate Reductase, domain 2"/>
    <property type="match status" value="1"/>
</dbReference>
<reference evidence="13 14" key="1">
    <citation type="submission" date="2016-07" db="EMBL/GenBank/DDBJ databases">
        <title>Pervasive Adenine N6-methylation of Active Genes in Fungi.</title>
        <authorList>
            <consortium name="DOE Joint Genome Institute"/>
            <person name="Mondo S.J."/>
            <person name="Dannebaum R.O."/>
            <person name="Kuo R.C."/>
            <person name="Labutti K."/>
            <person name="Haridas S."/>
            <person name="Kuo A."/>
            <person name="Salamov A."/>
            <person name="Ahrendt S.R."/>
            <person name="Lipzen A."/>
            <person name="Sullivan W."/>
            <person name="Andreopoulos W.B."/>
            <person name="Clum A."/>
            <person name="Lindquist E."/>
            <person name="Daum C."/>
            <person name="Ramamoorthy G.K."/>
            <person name="Gryganskyi A."/>
            <person name="Culley D."/>
            <person name="Magnuson J.K."/>
            <person name="James T.Y."/>
            <person name="O'Malley M.A."/>
            <person name="Stajich J.E."/>
            <person name="Spatafora J.W."/>
            <person name="Visel A."/>
            <person name="Grigoriev I.V."/>
        </authorList>
    </citation>
    <scope>NUCLEOTIDE SEQUENCE [LARGE SCALE GENOMIC DNA]</scope>
    <source>
        <strain evidence="13 14">62-1032</strain>
    </source>
</reference>
<dbReference type="Pfam" id="PF02800">
    <property type="entry name" value="Gp_dh_C"/>
    <property type="match status" value="1"/>
</dbReference>
<feature type="binding site" evidence="9">
    <location>
        <position position="337"/>
    </location>
    <ligand>
        <name>NAD(+)</name>
        <dbReference type="ChEBI" id="CHEBI:57540"/>
    </ligand>
</feature>
<name>A0A1Y2FY07_9BASI</name>
<comment type="pathway">
    <text evidence="2">Carbohydrate biosynthesis; Calvin cycle.</text>
</comment>
<evidence type="ECO:0000256" key="8">
    <source>
        <dbReference type="PIRSR" id="PIRSR000149-2"/>
    </source>
</evidence>
<dbReference type="FunFam" id="3.40.50.720:FF:000001">
    <property type="entry name" value="Glyceraldehyde-3-phosphate dehydrogenase"/>
    <property type="match status" value="1"/>
</dbReference>
<dbReference type="CDD" id="cd05214">
    <property type="entry name" value="GAPDH_I_N"/>
    <property type="match status" value="1"/>
</dbReference>
<keyword evidence="9" id="KW-0520">NAD</keyword>
<dbReference type="GO" id="GO:0004365">
    <property type="term" value="F:glyceraldehyde-3-phosphate dehydrogenase (NAD+) (phosphorylating) activity"/>
    <property type="evidence" value="ECO:0007669"/>
    <property type="project" value="TreeGrafter"/>
</dbReference>
<dbReference type="PROSITE" id="PS00071">
    <property type="entry name" value="GAPDH"/>
    <property type="match status" value="1"/>
</dbReference>
<keyword evidence="5" id="KW-0324">Glycolysis</keyword>
<feature type="site" description="Activates thiol group during catalysis" evidence="10">
    <location>
        <position position="192"/>
    </location>
</feature>
<feature type="binding site" evidence="9">
    <location>
        <position position="133"/>
    </location>
    <ligand>
        <name>NAD(+)</name>
        <dbReference type="ChEBI" id="CHEBI:57540"/>
    </ligand>
</feature>
<dbReference type="AlphaFoldDB" id="A0A1Y2FY07"/>
<feature type="binding site" evidence="9">
    <location>
        <position position="89"/>
    </location>
    <ligand>
        <name>NAD(+)</name>
        <dbReference type="ChEBI" id="CHEBI:57540"/>
    </ligand>
</feature>
<dbReference type="GO" id="GO:0047100">
    <property type="term" value="F:glyceraldehyde-3-phosphate dehydrogenase (NADP+) (phosphorylating) activity"/>
    <property type="evidence" value="ECO:0007669"/>
    <property type="project" value="UniProtKB-EC"/>
</dbReference>
<dbReference type="EMBL" id="MCGR01000010">
    <property type="protein sequence ID" value="ORY88416.1"/>
    <property type="molecule type" value="Genomic_DNA"/>
</dbReference>
<dbReference type="GO" id="GO:0051287">
    <property type="term" value="F:NAD binding"/>
    <property type="evidence" value="ECO:0007669"/>
    <property type="project" value="InterPro"/>
</dbReference>
<sequence>MPSILPNESVCRVGINGFGRIGRASFRASLDREDLLVVAINHTAPSLDYLLHVIRYDSTHGTCRHSQDLSIEDDHLVYKGRKITLFSQRDPTLIDWKSAGAEYIIESTGKFTTLEGARKHLHPNGGGKKVVISAPSKDPAVKTIVVGVNRKEYKTDMDVISNASCTTNCLAPLAKVLEQSFGIEYGMMTTVHASTSSQHILDGYSKKSRRLGRGVGSNIIPTSTGAATAVQLVLPELAGKFTGISIRVPVNNVSMVDLTVSLKTPVASKADLLFPLRQAAAGKSRYTIGPLNEVIAVDDNELVSSDFLGWKQSCIVDAAATVMLNPTTAKIIAFYDNEWAYSVRILDLLAYMHRKDSGAPSLAPSGRSSPVPNQ</sequence>
<evidence type="ECO:0000256" key="3">
    <source>
        <dbReference type="ARBA" id="ARBA00007406"/>
    </source>
</evidence>
<dbReference type="SUPFAM" id="SSF51735">
    <property type="entry name" value="NAD(P)-binding Rossmann-fold domains"/>
    <property type="match status" value="1"/>
</dbReference>
<evidence type="ECO:0000313" key="14">
    <source>
        <dbReference type="Proteomes" id="UP000193467"/>
    </source>
</evidence>
<proteinExistence type="inferred from homology"/>
<dbReference type="PANTHER" id="PTHR10836:SF134">
    <property type="entry name" value="GLYCERALDEHYDE-3-PHOSPHATE DEHYDROGENASE (PHOSPHORYLATING)"/>
    <property type="match status" value="1"/>
</dbReference>
<evidence type="ECO:0000256" key="2">
    <source>
        <dbReference type="ARBA" id="ARBA00005215"/>
    </source>
</evidence>
<dbReference type="InParanoid" id="A0A1Y2FY07"/>
<dbReference type="OrthoDB" id="1152826at2759"/>
<dbReference type="InterPro" id="IPR020829">
    <property type="entry name" value="GlycerAld_3-P_DH_cat"/>
</dbReference>
<feature type="domain" description="Glyceraldehyde 3-phosphate dehydrogenase NAD(P) binding" evidence="12">
    <location>
        <begin position="11"/>
        <end position="165"/>
    </location>
</feature>
<comment type="similarity">
    <text evidence="3 11">Belongs to the glyceraldehyde-3-phosphate dehydrogenase family.</text>
</comment>
<keyword evidence="4" id="KW-0560">Oxidoreductase</keyword>
<evidence type="ECO:0000256" key="9">
    <source>
        <dbReference type="PIRSR" id="PIRSR000149-3"/>
    </source>
</evidence>
<feature type="binding site" evidence="8">
    <location>
        <begin position="224"/>
        <end position="225"/>
    </location>
    <ligand>
        <name>D-glyceraldehyde 3-phosphate</name>
        <dbReference type="ChEBI" id="CHEBI:59776"/>
    </ligand>
</feature>
<evidence type="ECO:0000256" key="6">
    <source>
        <dbReference type="ARBA" id="ARBA00052787"/>
    </source>
</evidence>
<comment type="caution">
    <text evidence="13">The sequence shown here is derived from an EMBL/GenBank/DDBJ whole genome shotgun (WGS) entry which is preliminary data.</text>
</comment>
<dbReference type="Gene3D" id="3.40.50.720">
    <property type="entry name" value="NAD(P)-binding Rossmann-like Domain"/>
    <property type="match status" value="1"/>
</dbReference>